<dbReference type="EMBL" id="MIYU01000001">
    <property type="protein sequence ID" value="OIR20274.1"/>
    <property type="molecule type" value="Genomic_DNA"/>
</dbReference>
<dbReference type="CDD" id="cd00292">
    <property type="entry name" value="EF1B"/>
    <property type="match status" value="1"/>
</dbReference>
<evidence type="ECO:0000256" key="2">
    <source>
        <dbReference type="ARBA" id="ARBA00007411"/>
    </source>
</evidence>
<sequence>MGEVAIKYRLMPESPEVDTDAIISKIPSLLPDDVNLGASETKPFAFGLQAIFILVRGPDRGGLPDELENALGNIDEIQSVELEEMSLI</sequence>
<evidence type="ECO:0000256" key="4">
    <source>
        <dbReference type="ARBA" id="ARBA00022768"/>
    </source>
</evidence>
<dbReference type="Gene3D" id="3.30.70.60">
    <property type="match status" value="1"/>
</dbReference>
<accession>A0A1J5TH46</accession>
<dbReference type="SUPFAM" id="SSF54984">
    <property type="entry name" value="eEF-1beta-like"/>
    <property type="match status" value="1"/>
</dbReference>
<dbReference type="InterPro" id="IPR004542">
    <property type="entry name" value="Transl_elong_EF1B_B_arc"/>
</dbReference>
<evidence type="ECO:0000256" key="6">
    <source>
        <dbReference type="HAMAP-Rule" id="MF_00043"/>
    </source>
</evidence>
<dbReference type="GO" id="GO:0003746">
    <property type="term" value="F:translation elongation factor activity"/>
    <property type="evidence" value="ECO:0007669"/>
    <property type="project" value="UniProtKB-UniRule"/>
</dbReference>
<dbReference type="InterPro" id="IPR036219">
    <property type="entry name" value="eEF-1beta-like_sf"/>
</dbReference>
<evidence type="ECO:0000313" key="8">
    <source>
        <dbReference type="EMBL" id="OIR20274.1"/>
    </source>
</evidence>
<dbReference type="NCBIfam" id="NF001670">
    <property type="entry name" value="PRK00435.1"/>
    <property type="match status" value="1"/>
</dbReference>
<gene>
    <name evidence="6" type="primary">ef1b</name>
    <name evidence="8" type="ORF">BEU04_00230</name>
</gene>
<dbReference type="Proteomes" id="UP000183815">
    <property type="component" value="Unassembled WGS sequence"/>
</dbReference>
<reference evidence="8 9" key="1">
    <citation type="submission" date="2016-08" db="EMBL/GenBank/DDBJ databases">
        <title>New Insights into Marine Group III Euryarchaeota, from dark to light.</title>
        <authorList>
            <person name="Haro-Moreno J.M."/>
            <person name="Rodriguez-Valera F."/>
            <person name="Lopez-Garcia P."/>
            <person name="Moreira D."/>
            <person name="Martin-Cuadrado A.B."/>
        </authorList>
    </citation>
    <scope>NUCLEOTIDE SEQUENCE [LARGE SCALE GENOMIC DNA]</scope>
    <source>
        <strain evidence="8">CG-Bathy1</strain>
    </source>
</reference>
<comment type="similarity">
    <text evidence="2 6">Belongs to the EF-1-beta/EF-1-delta family.</text>
</comment>
<name>A0A1J5TH46_9ARCH</name>
<evidence type="ECO:0000256" key="1">
    <source>
        <dbReference type="ARBA" id="ARBA00003815"/>
    </source>
</evidence>
<comment type="function">
    <text evidence="1 6">Promotes the exchange of GDP for GTP in EF-1-alpha/GDP, thus allowing the regeneration of EF-1-alpha/GTP that could then be used to form the ternary complex EF-1-alpha/GTP/AAtRNA.</text>
</comment>
<evidence type="ECO:0000259" key="7">
    <source>
        <dbReference type="SMART" id="SM00888"/>
    </source>
</evidence>
<dbReference type="AlphaFoldDB" id="A0A1J5TH46"/>
<dbReference type="PANTHER" id="PTHR39647:SF1">
    <property type="entry name" value="ELONGATION FACTOR 1-BETA"/>
    <property type="match status" value="1"/>
</dbReference>
<feature type="domain" description="Translation elongation factor EF1B beta/delta subunit guanine nucleotide exchange" evidence="7">
    <location>
        <begin position="3"/>
        <end position="88"/>
    </location>
</feature>
<keyword evidence="5 6" id="KW-0648">Protein biosynthesis</keyword>
<evidence type="ECO:0000256" key="3">
    <source>
        <dbReference type="ARBA" id="ARBA00017600"/>
    </source>
</evidence>
<evidence type="ECO:0000256" key="5">
    <source>
        <dbReference type="ARBA" id="ARBA00022917"/>
    </source>
</evidence>
<dbReference type="InterPro" id="IPR014038">
    <property type="entry name" value="EF1B_bsu/dsu_GNE"/>
</dbReference>
<dbReference type="NCBIfam" id="TIGR00489">
    <property type="entry name" value="aEF-1_beta"/>
    <property type="match status" value="1"/>
</dbReference>
<dbReference type="InterPro" id="IPR014717">
    <property type="entry name" value="Transl_elong_EF1B/ribsomal_bS6"/>
</dbReference>
<proteinExistence type="inferred from homology"/>
<dbReference type="PANTHER" id="PTHR39647">
    <property type="entry name" value="ELONGATION FACTOR 1-BETA"/>
    <property type="match status" value="1"/>
</dbReference>
<comment type="caution">
    <text evidence="8">The sequence shown here is derived from an EMBL/GenBank/DDBJ whole genome shotgun (WGS) entry which is preliminary data.</text>
</comment>
<organism evidence="8 9">
    <name type="scientific">Marine Group III euryarchaeote CG-Bathy1</name>
    <dbReference type="NCBI Taxonomy" id="1889001"/>
    <lineage>
        <taxon>Archaea</taxon>
        <taxon>Methanobacteriati</taxon>
        <taxon>Thermoplasmatota</taxon>
        <taxon>Thermoplasmata</taxon>
        <taxon>Candidatus Thermoprofundales</taxon>
    </lineage>
</organism>
<evidence type="ECO:0000313" key="9">
    <source>
        <dbReference type="Proteomes" id="UP000183815"/>
    </source>
</evidence>
<dbReference type="HAMAP" id="MF_00043">
    <property type="entry name" value="EF1_beta"/>
    <property type="match status" value="1"/>
</dbReference>
<dbReference type="SMART" id="SM00888">
    <property type="entry name" value="EF1_GNE"/>
    <property type="match status" value="1"/>
</dbReference>
<protein>
    <recommendedName>
        <fullName evidence="3 6">Elongation factor 1-beta</fullName>
        <shortName evidence="6">EF-1-beta</shortName>
    </recommendedName>
    <alternativeName>
        <fullName evidence="6">aEF-1beta</fullName>
    </alternativeName>
</protein>
<dbReference type="Pfam" id="PF00736">
    <property type="entry name" value="EF1_GNE"/>
    <property type="match status" value="1"/>
</dbReference>
<keyword evidence="4 6" id="KW-0251">Elongation factor</keyword>